<proteinExistence type="predicted"/>
<feature type="chain" id="PRO_5047028566" evidence="2">
    <location>
        <begin position="21"/>
        <end position="190"/>
    </location>
</feature>
<feature type="domain" description="Outer membrane protein beta-barrel" evidence="3">
    <location>
        <begin position="8"/>
        <end position="190"/>
    </location>
</feature>
<evidence type="ECO:0000313" key="4">
    <source>
        <dbReference type="EMBL" id="MFC4666422.1"/>
    </source>
</evidence>
<feature type="signal peptide" evidence="2">
    <location>
        <begin position="1"/>
        <end position="20"/>
    </location>
</feature>
<evidence type="ECO:0000259" key="3">
    <source>
        <dbReference type="Pfam" id="PF13505"/>
    </source>
</evidence>
<dbReference type="RefSeq" id="WP_380079474.1">
    <property type="nucleotide sequence ID" value="NZ_JBHSGO010000199.1"/>
</dbReference>
<comment type="caution">
    <text evidence="4">The sequence shown here is derived from an EMBL/GenBank/DDBJ whole genome shotgun (WGS) entry which is preliminary data.</text>
</comment>
<gene>
    <name evidence="4" type="ORF">ACFO3G_07410</name>
</gene>
<accession>A0ABV9K8S3</accession>
<protein>
    <submittedName>
        <fullName evidence="4">Outer membrane beta-barrel protein</fullName>
    </submittedName>
</protein>
<sequence>MKKFLLSLVALFMGISLAGAQSITPRFGVVGGMTLTKFKASSGEDYGSSKFNAGFNVGGKMEIGLPVVGLFADGSLLFSQKAAANADLYYLDLPINIGYKFHVAPTVTLNLKTGPMLGFGLFGSESEIFDDSGFKRFNCSWGFGAGIEVLKHFQFGLSYNLGLSNIVGSDYSDVLTIKQNYFRFNVAYMF</sequence>
<dbReference type="Proteomes" id="UP001596020">
    <property type="component" value="Unassembled WGS sequence"/>
</dbReference>
<dbReference type="InterPro" id="IPR027385">
    <property type="entry name" value="Beta-barrel_OMP"/>
</dbReference>
<dbReference type="Pfam" id="PF13505">
    <property type="entry name" value="OMP_b-brl"/>
    <property type="match status" value="1"/>
</dbReference>
<reference evidence="5" key="1">
    <citation type="journal article" date="2019" name="Int. J. Syst. Evol. Microbiol.">
        <title>The Global Catalogue of Microorganisms (GCM) 10K type strain sequencing project: providing services to taxonomists for standard genome sequencing and annotation.</title>
        <authorList>
            <consortium name="The Broad Institute Genomics Platform"/>
            <consortium name="The Broad Institute Genome Sequencing Center for Infectious Disease"/>
            <person name="Wu L."/>
            <person name="Ma J."/>
        </authorList>
    </citation>
    <scope>NUCLEOTIDE SEQUENCE [LARGE SCALE GENOMIC DNA]</scope>
    <source>
        <strain evidence="5">CGMCC 4.7357</strain>
    </source>
</reference>
<keyword evidence="5" id="KW-1185">Reference proteome</keyword>
<name>A0ABV9K8S3_9PORP</name>
<organism evidence="4 5">
    <name type="scientific">Falsiporphyromonas endometrii</name>
    <dbReference type="NCBI Taxonomy" id="1387297"/>
    <lineage>
        <taxon>Bacteria</taxon>
        <taxon>Pseudomonadati</taxon>
        <taxon>Bacteroidota</taxon>
        <taxon>Bacteroidia</taxon>
        <taxon>Bacteroidales</taxon>
        <taxon>Porphyromonadaceae</taxon>
        <taxon>Falsiporphyromonas</taxon>
    </lineage>
</organism>
<evidence type="ECO:0000313" key="5">
    <source>
        <dbReference type="Proteomes" id="UP001596020"/>
    </source>
</evidence>
<evidence type="ECO:0000256" key="2">
    <source>
        <dbReference type="SAM" id="SignalP"/>
    </source>
</evidence>
<evidence type="ECO:0000256" key="1">
    <source>
        <dbReference type="ARBA" id="ARBA00022729"/>
    </source>
</evidence>
<dbReference type="EMBL" id="JBHSGO010000199">
    <property type="protein sequence ID" value="MFC4666422.1"/>
    <property type="molecule type" value="Genomic_DNA"/>
</dbReference>
<keyword evidence="1 2" id="KW-0732">Signal</keyword>